<gene>
    <name evidence="5" type="primary">glbN</name>
    <name evidence="5" type="ORF">GCM10009721_35940</name>
</gene>
<evidence type="ECO:0000313" key="6">
    <source>
        <dbReference type="Proteomes" id="UP000623461"/>
    </source>
</evidence>
<evidence type="ECO:0000256" key="1">
    <source>
        <dbReference type="ARBA" id="ARBA00022448"/>
    </source>
</evidence>
<organism evidence="5 6">
    <name type="scientific">Terrabacter tumescens</name>
    <dbReference type="NCBI Taxonomy" id="60443"/>
    <lineage>
        <taxon>Bacteria</taxon>
        <taxon>Bacillati</taxon>
        <taxon>Actinomycetota</taxon>
        <taxon>Actinomycetes</taxon>
        <taxon>Micrococcales</taxon>
        <taxon>Intrasporangiaceae</taxon>
        <taxon>Terrabacter</taxon>
    </lineage>
</organism>
<dbReference type="Gene3D" id="1.10.490.10">
    <property type="entry name" value="Globins"/>
    <property type="match status" value="1"/>
</dbReference>
<evidence type="ECO:0000256" key="2">
    <source>
        <dbReference type="ARBA" id="ARBA00022617"/>
    </source>
</evidence>
<comment type="caution">
    <text evidence="5">The sequence shown here is derived from an EMBL/GenBank/DDBJ whole genome shotgun (WGS) entry which is preliminary data.</text>
</comment>
<evidence type="ECO:0000256" key="3">
    <source>
        <dbReference type="ARBA" id="ARBA00022723"/>
    </source>
</evidence>
<dbReference type="InterPro" id="IPR012292">
    <property type="entry name" value="Globin/Proto"/>
</dbReference>
<name>A0ABQ2IEM7_9MICO</name>
<dbReference type="SUPFAM" id="SSF46458">
    <property type="entry name" value="Globin-like"/>
    <property type="match status" value="1"/>
</dbReference>
<evidence type="ECO:0000313" key="5">
    <source>
        <dbReference type="EMBL" id="GGN05280.1"/>
    </source>
</evidence>
<dbReference type="InterPro" id="IPR009050">
    <property type="entry name" value="Globin-like_sf"/>
</dbReference>
<keyword evidence="6" id="KW-1185">Reference proteome</keyword>
<keyword evidence="3" id="KW-0479">Metal-binding</keyword>
<protein>
    <submittedName>
        <fullName evidence="5">Oxidoreductase</fullName>
    </submittedName>
</protein>
<keyword evidence="1" id="KW-0813">Transport</keyword>
<reference evidence="6" key="1">
    <citation type="journal article" date="2019" name="Int. J. Syst. Evol. Microbiol.">
        <title>The Global Catalogue of Microorganisms (GCM) 10K type strain sequencing project: providing services to taxonomists for standard genome sequencing and annotation.</title>
        <authorList>
            <consortium name="The Broad Institute Genomics Platform"/>
            <consortium name="The Broad Institute Genome Sequencing Center for Infectious Disease"/>
            <person name="Wu L."/>
            <person name="Ma J."/>
        </authorList>
    </citation>
    <scope>NUCLEOTIDE SEQUENCE [LARGE SCALE GENOMIC DNA]</scope>
    <source>
        <strain evidence="6">JCM 1365</strain>
    </source>
</reference>
<sequence length="178" mass="19009">MAGLVAAATGWEPATVDRTIYDAVGGMPALVSLAHAWHERCLADPVVSHAFSHGYHPDHSARLAAYWAEALGGPRGYTSSVASETEVVRLHSGNGEHREMDERAVGCFASALDDTGLSADEVVRDVLVAYFTWATAYMASYHRSAGEVPDGLTVPEWSWDGLVAGTDARRTAGEPQPQ</sequence>
<keyword evidence="4" id="KW-0408">Iron</keyword>
<dbReference type="InterPro" id="IPR001486">
    <property type="entry name" value="Hemoglobin_trunc"/>
</dbReference>
<accession>A0ABQ2IEM7</accession>
<dbReference type="EMBL" id="BMNZ01000007">
    <property type="protein sequence ID" value="GGN05280.1"/>
    <property type="molecule type" value="Genomic_DNA"/>
</dbReference>
<dbReference type="Pfam" id="PF01152">
    <property type="entry name" value="Bac_globin"/>
    <property type="match status" value="1"/>
</dbReference>
<evidence type="ECO:0000256" key="4">
    <source>
        <dbReference type="ARBA" id="ARBA00023004"/>
    </source>
</evidence>
<dbReference type="Proteomes" id="UP000623461">
    <property type="component" value="Unassembled WGS sequence"/>
</dbReference>
<proteinExistence type="predicted"/>
<keyword evidence="2" id="KW-0349">Heme</keyword>